<dbReference type="Gene3D" id="2.40.10.340">
    <property type="entry name" value="Rod shape-determining protein MreC, domain 1"/>
    <property type="match status" value="1"/>
</dbReference>
<dbReference type="AlphaFoldDB" id="A0A9D1PXJ3"/>
<feature type="compositionally biased region" description="Pro residues" evidence="7">
    <location>
        <begin position="276"/>
        <end position="291"/>
    </location>
</feature>
<dbReference type="GO" id="GO:0005886">
    <property type="term" value="C:plasma membrane"/>
    <property type="evidence" value="ECO:0007669"/>
    <property type="project" value="TreeGrafter"/>
</dbReference>
<evidence type="ECO:0000256" key="7">
    <source>
        <dbReference type="SAM" id="MobiDB-lite"/>
    </source>
</evidence>
<feature type="coiled-coil region" evidence="6">
    <location>
        <begin position="66"/>
        <end position="100"/>
    </location>
</feature>
<dbReference type="GO" id="GO:0008360">
    <property type="term" value="P:regulation of cell shape"/>
    <property type="evidence" value="ECO:0007669"/>
    <property type="project" value="UniProtKB-KW"/>
</dbReference>
<evidence type="ECO:0000256" key="5">
    <source>
        <dbReference type="PIRNR" id="PIRNR038471"/>
    </source>
</evidence>
<evidence type="ECO:0000256" key="3">
    <source>
        <dbReference type="ARBA" id="ARBA00022960"/>
    </source>
</evidence>
<feature type="domain" description="Rod shape-determining protein MreC beta-barrel core" evidence="8">
    <location>
        <begin position="126"/>
        <end position="267"/>
    </location>
</feature>
<dbReference type="PANTHER" id="PTHR34138:SF1">
    <property type="entry name" value="CELL SHAPE-DETERMINING PROTEIN MREC"/>
    <property type="match status" value="1"/>
</dbReference>
<organism evidence="9 10">
    <name type="scientific">Candidatus Desulfovibrio intestinipullorum</name>
    <dbReference type="NCBI Taxonomy" id="2838536"/>
    <lineage>
        <taxon>Bacteria</taxon>
        <taxon>Pseudomonadati</taxon>
        <taxon>Thermodesulfobacteriota</taxon>
        <taxon>Desulfovibrionia</taxon>
        <taxon>Desulfovibrionales</taxon>
        <taxon>Desulfovibrionaceae</taxon>
        <taxon>Desulfovibrio</taxon>
    </lineage>
</organism>
<dbReference type="InterPro" id="IPR042177">
    <property type="entry name" value="Cell/Rod_1"/>
</dbReference>
<dbReference type="InterPro" id="IPR042175">
    <property type="entry name" value="Cell/Rod_MreC_2"/>
</dbReference>
<reference evidence="9" key="1">
    <citation type="journal article" date="2021" name="PeerJ">
        <title>Extensive microbial diversity within the chicken gut microbiome revealed by metagenomics and culture.</title>
        <authorList>
            <person name="Gilroy R."/>
            <person name="Ravi A."/>
            <person name="Getino M."/>
            <person name="Pursley I."/>
            <person name="Horton D.L."/>
            <person name="Alikhan N.F."/>
            <person name="Baker D."/>
            <person name="Gharbi K."/>
            <person name="Hall N."/>
            <person name="Watson M."/>
            <person name="Adriaenssens E.M."/>
            <person name="Foster-Nyarko E."/>
            <person name="Jarju S."/>
            <person name="Secka A."/>
            <person name="Antonio M."/>
            <person name="Oren A."/>
            <person name="Chaudhuri R.R."/>
            <person name="La Ragione R."/>
            <person name="Hildebrand F."/>
            <person name="Pallen M.J."/>
        </authorList>
    </citation>
    <scope>NUCLEOTIDE SEQUENCE</scope>
    <source>
        <strain evidence="9">ChiHecec2B26-446</strain>
    </source>
</reference>
<evidence type="ECO:0000313" key="9">
    <source>
        <dbReference type="EMBL" id="HIW01148.1"/>
    </source>
</evidence>
<feature type="region of interest" description="Disordered" evidence="7">
    <location>
        <begin position="276"/>
        <end position="308"/>
    </location>
</feature>
<evidence type="ECO:0000256" key="6">
    <source>
        <dbReference type="SAM" id="Coils"/>
    </source>
</evidence>
<dbReference type="EMBL" id="DXHV01000073">
    <property type="protein sequence ID" value="HIW01148.1"/>
    <property type="molecule type" value="Genomic_DNA"/>
</dbReference>
<keyword evidence="3 5" id="KW-0133">Cell shape</keyword>
<dbReference type="Proteomes" id="UP000886752">
    <property type="component" value="Unassembled WGS sequence"/>
</dbReference>
<protein>
    <recommendedName>
        <fullName evidence="2 5">Cell shape-determining protein MreC</fullName>
    </recommendedName>
    <alternativeName>
        <fullName evidence="4 5">Cell shape protein MreC</fullName>
    </alternativeName>
</protein>
<dbReference type="PIRSF" id="PIRSF038471">
    <property type="entry name" value="MreC"/>
    <property type="match status" value="1"/>
</dbReference>
<dbReference type="InterPro" id="IPR007221">
    <property type="entry name" value="MreC"/>
</dbReference>
<dbReference type="InterPro" id="IPR055342">
    <property type="entry name" value="MreC_beta-barrel_core"/>
</dbReference>
<dbReference type="Pfam" id="PF04085">
    <property type="entry name" value="MreC"/>
    <property type="match status" value="1"/>
</dbReference>
<comment type="similarity">
    <text evidence="1 5">Belongs to the MreC family.</text>
</comment>
<comment type="caution">
    <text evidence="9">The sequence shown here is derived from an EMBL/GenBank/DDBJ whole genome shotgun (WGS) entry which is preliminary data.</text>
</comment>
<evidence type="ECO:0000313" key="10">
    <source>
        <dbReference type="Proteomes" id="UP000886752"/>
    </source>
</evidence>
<evidence type="ECO:0000256" key="2">
    <source>
        <dbReference type="ARBA" id="ARBA00013855"/>
    </source>
</evidence>
<comment type="function">
    <text evidence="5">Involved in formation and maintenance of cell shape.</text>
</comment>
<reference evidence="9" key="2">
    <citation type="submission" date="2021-04" db="EMBL/GenBank/DDBJ databases">
        <authorList>
            <person name="Gilroy R."/>
        </authorList>
    </citation>
    <scope>NUCLEOTIDE SEQUENCE</scope>
    <source>
        <strain evidence="9">ChiHecec2B26-446</strain>
    </source>
</reference>
<accession>A0A9D1PXJ3</accession>
<proteinExistence type="inferred from homology"/>
<sequence>MSFRHSLIFAGLLLVLFLAMYTWNRSTGILDTFATNIGLELTGVVVNPVRHIQDTISSTWNNYIDLVHVREENIQLTKRVRELEAQLLAHSEDMAELRRLRELLRLPVDVSWTPIGARILAGRLGPNSQLESFSINRGYTTGAAPGTPIVTHKGLLGRVLRAAPHTATALLLTNPMSRIAVFTQKSRTPGILTGLGPNNPMEVRYMDRATKAEPGEILVTSGLDGKYPKGIPVARIISIEPSNYTEFMTIYAEPLVDMQHTEEVLLLEPTGVVRPPEPATPMPEFIGPPLPSFLSGRDKDDDDAPTRP</sequence>
<evidence type="ECO:0000259" key="8">
    <source>
        <dbReference type="Pfam" id="PF04085"/>
    </source>
</evidence>
<dbReference type="NCBIfam" id="TIGR00219">
    <property type="entry name" value="mreC"/>
    <property type="match status" value="1"/>
</dbReference>
<dbReference type="Gene3D" id="2.40.10.350">
    <property type="entry name" value="Rod shape-determining protein MreC, domain 2"/>
    <property type="match status" value="1"/>
</dbReference>
<feature type="compositionally biased region" description="Basic and acidic residues" evidence="7">
    <location>
        <begin position="296"/>
        <end position="308"/>
    </location>
</feature>
<gene>
    <name evidence="9" type="primary">mreC</name>
    <name evidence="9" type="ORF">H9894_08175</name>
</gene>
<keyword evidence="6" id="KW-0175">Coiled coil</keyword>
<evidence type="ECO:0000256" key="4">
    <source>
        <dbReference type="ARBA" id="ARBA00032089"/>
    </source>
</evidence>
<evidence type="ECO:0000256" key="1">
    <source>
        <dbReference type="ARBA" id="ARBA00009369"/>
    </source>
</evidence>
<name>A0A9D1PXJ3_9BACT</name>
<dbReference type="PANTHER" id="PTHR34138">
    <property type="entry name" value="CELL SHAPE-DETERMINING PROTEIN MREC"/>
    <property type="match status" value="1"/>
</dbReference>